<dbReference type="AlphaFoldDB" id="A0A9D1EH54"/>
<protein>
    <submittedName>
        <fullName evidence="7">Oligosaccharide flippase family protein</fullName>
    </submittedName>
</protein>
<dbReference type="Pfam" id="PF01943">
    <property type="entry name" value="Polysacc_synt"/>
    <property type="match status" value="1"/>
</dbReference>
<evidence type="ECO:0000313" key="7">
    <source>
        <dbReference type="EMBL" id="HIR89936.1"/>
    </source>
</evidence>
<evidence type="ECO:0000256" key="6">
    <source>
        <dbReference type="SAM" id="Phobius"/>
    </source>
</evidence>
<dbReference type="PANTHER" id="PTHR30250">
    <property type="entry name" value="PST FAMILY PREDICTED COLANIC ACID TRANSPORTER"/>
    <property type="match status" value="1"/>
</dbReference>
<keyword evidence="4 6" id="KW-1133">Transmembrane helix</keyword>
<feature type="transmembrane region" description="Helical" evidence="6">
    <location>
        <begin position="249"/>
        <end position="269"/>
    </location>
</feature>
<organism evidence="7 8">
    <name type="scientific">Candidatus Fimimorpha faecalis</name>
    <dbReference type="NCBI Taxonomy" id="2840824"/>
    <lineage>
        <taxon>Bacteria</taxon>
        <taxon>Bacillati</taxon>
        <taxon>Bacillota</taxon>
        <taxon>Clostridia</taxon>
        <taxon>Eubacteriales</taxon>
        <taxon>Candidatus Fimimorpha</taxon>
    </lineage>
</organism>
<proteinExistence type="predicted"/>
<keyword evidence="5 6" id="KW-0472">Membrane</keyword>
<comment type="caution">
    <text evidence="7">The sequence shown here is derived from an EMBL/GenBank/DDBJ whole genome shotgun (WGS) entry which is preliminary data.</text>
</comment>
<dbReference type="Proteomes" id="UP000824201">
    <property type="component" value="Unassembled WGS sequence"/>
</dbReference>
<evidence type="ECO:0000256" key="1">
    <source>
        <dbReference type="ARBA" id="ARBA00004651"/>
    </source>
</evidence>
<feature type="transmembrane region" description="Helical" evidence="6">
    <location>
        <begin position="176"/>
        <end position="198"/>
    </location>
</feature>
<dbReference type="GO" id="GO:0005886">
    <property type="term" value="C:plasma membrane"/>
    <property type="evidence" value="ECO:0007669"/>
    <property type="project" value="UniProtKB-SubCell"/>
</dbReference>
<feature type="transmembrane region" description="Helical" evidence="6">
    <location>
        <begin position="365"/>
        <end position="387"/>
    </location>
</feature>
<feature type="transmembrane region" description="Helical" evidence="6">
    <location>
        <begin position="143"/>
        <end position="164"/>
    </location>
</feature>
<gene>
    <name evidence="7" type="ORF">IAC96_13410</name>
</gene>
<evidence type="ECO:0000256" key="4">
    <source>
        <dbReference type="ARBA" id="ARBA00022989"/>
    </source>
</evidence>
<feature type="transmembrane region" description="Helical" evidence="6">
    <location>
        <begin position="100"/>
        <end position="123"/>
    </location>
</feature>
<dbReference type="EMBL" id="DVHN01000192">
    <property type="protein sequence ID" value="HIR89936.1"/>
    <property type="molecule type" value="Genomic_DNA"/>
</dbReference>
<dbReference type="InterPro" id="IPR050833">
    <property type="entry name" value="Poly_Biosynth_Transport"/>
</dbReference>
<name>A0A9D1EH54_9FIRM</name>
<sequence>MNNVNLKTMLKTTLKNKDNKNLFSNIISAFVIKGVSLCISVFSMPLYMKYFDNNTALGLWYTLLSIISWILICDLGLGNGLRNKLTKALVEKDTVLCKKLISSTYAILSIFIIFVLVIGIIVIPQIDLNDFFNVSSQIVSKIALQYSLMILFVGICCSFVLKVINSIIYALQKSSLNNFLTLVTSVIPLIFIALYKSNSIGKNLILLSCVHVFAVNLPLLLATVFFFFHGRLKTCKPSFKYIDKQTSRHIFSMGMAFFFTQILFMLLINTNEIIITKIYSSEFVVEYNIYFKLFTVIGSLYMLALTPVWSKVTKDLAEKKYSTLIKTNKVLLAIALLASVTEFLIIPFLQWIINIWLGDEAITVNYVTALIFAFYGSVYILNVVLTTIANGIGMLKTQIVFYGIGVIFKIPIIRLFANLTNNWEIVIFYNAVVLLFFCIFQHFWISHLLSRLQKKKEILFK</sequence>
<reference evidence="7" key="2">
    <citation type="journal article" date="2021" name="PeerJ">
        <title>Extensive microbial diversity within the chicken gut microbiome revealed by metagenomics and culture.</title>
        <authorList>
            <person name="Gilroy R."/>
            <person name="Ravi A."/>
            <person name="Getino M."/>
            <person name="Pursley I."/>
            <person name="Horton D.L."/>
            <person name="Alikhan N.F."/>
            <person name="Baker D."/>
            <person name="Gharbi K."/>
            <person name="Hall N."/>
            <person name="Watson M."/>
            <person name="Adriaenssens E.M."/>
            <person name="Foster-Nyarko E."/>
            <person name="Jarju S."/>
            <person name="Secka A."/>
            <person name="Antonio M."/>
            <person name="Oren A."/>
            <person name="Chaudhuri R.R."/>
            <person name="La Ragione R."/>
            <person name="Hildebrand F."/>
            <person name="Pallen M.J."/>
        </authorList>
    </citation>
    <scope>NUCLEOTIDE SEQUENCE</scope>
    <source>
        <strain evidence="7">ChiW13-3771</strain>
    </source>
</reference>
<feature type="transmembrane region" description="Helical" evidence="6">
    <location>
        <begin position="289"/>
        <end position="309"/>
    </location>
</feature>
<evidence type="ECO:0000256" key="3">
    <source>
        <dbReference type="ARBA" id="ARBA00022692"/>
    </source>
</evidence>
<reference evidence="7" key="1">
    <citation type="submission" date="2020-10" db="EMBL/GenBank/DDBJ databases">
        <authorList>
            <person name="Gilroy R."/>
        </authorList>
    </citation>
    <scope>NUCLEOTIDE SEQUENCE</scope>
    <source>
        <strain evidence="7">ChiW13-3771</strain>
    </source>
</reference>
<keyword evidence="2" id="KW-1003">Cell membrane</keyword>
<keyword evidence="3 6" id="KW-0812">Transmembrane</keyword>
<dbReference type="InterPro" id="IPR002797">
    <property type="entry name" value="Polysacc_synth"/>
</dbReference>
<feature type="transmembrane region" description="Helical" evidence="6">
    <location>
        <begin position="59"/>
        <end position="79"/>
    </location>
</feature>
<feature type="transmembrane region" description="Helical" evidence="6">
    <location>
        <begin position="330"/>
        <end position="353"/>
    </location>
</feature>
<comment type="subcellular location">
    <subcellularLocation>
        <location evidence="1">Cell membrane</location>
        <topology evidence="1">Multi-pass membrane protein</topology>
    </subcellularLocation>
</comment>
<feature type="transmembrane region" description="Helical" evidence="6">
    <location>
        <begin position="399"/>
        <end position="417"/>
    </location>
</feature>
<accession>A0A9D1EH54</accession>
<feature type="transmembrane region" description="Helical" evidence="6">
    <location>
        <begin position="423"/>
        <end position="445"/>
    </location>
</feature>
<feature type="transmembrane region" description="Helical" evidence="6">
    <location>
        <begin position="21"/>
        <end position="47"/>
    </location>
</feature>
<feature type="transmembrane region" description="Helical" evidence="6">
    <location>
        <begin position="204"/>
        <end position="228"/>
    </location>
</feature>
<evidence type="ECO:0000256" key="5">
    <source>
        <dbReference type="ARBA" id="ARBA00023136"/>
    </source>
</evidence>
<evidence type="ECO:0000256" key="2">
    <source>
        <dbReference type="ARBA" id="ARBA00022475"/>
    </source>
</evidence>
<dbReference type="PANTHER" id="PTHR30250:SF11">
    <property type="entry name" value="O-ANTIGEN TRANSPORTER-RELATED"/>
    <property type="match status" value="1"/>
</dbReference>
<evidence type="ECO:0000313" key="8">
    <source>
        <dbReference type="Proteomes" id="UP000824201"/>
    </source>
</evidence>